<reference evidence="5 6" key="1">
    <citation type="journal article" date="2023" name="G3 (Bethesda)">
        <title>A chromosome-length genome assembly and annotation of blackberry (Rubus argutus, cv. 'Hillquist').</title>
        <authorList>
            <person name="Bruna T."/>
            <person name="Aryal R."/>
            <person name="Dudchenko O."/>
            <person name="Sargent D.J."/>
            <person name="Mead D."/>
            <person name="Buti M."/>
            <person name="Cavallini A."/>
            <person name="Hytonen T."/>
            <person name="Andres J."/>
            <person name="Pham M."/>
            <person name="Weisz D."/>
            <person name="Mascagni F."/>
            <person name="Usai G."/>
            <person name="Natali L."/>
            <person name="Bassil N."/>
            <person name="Fernandez G.E."/>
            <person name="Lomsadze A."/>
            <person name="Armour M."/>
            <person name="Olukolu B."/>
            <person name="Poorten T."/>
            <person name="Britton C."/>
            <person name="Davik J."/>
            <person name="Ashrafi H."/>
            <person name="Aiden E.L."/>
            <person name="Borodovsky M."/>
            <person name="Worthington M."/>
        </authorList>
    </citation>
    <scope>NUCLEOTIDE SEQUENCE [LARGE SCALE GENOMIC DNA]</scope>
    <source>
        <strain evidence="5">PI 553951</strain>
    </source>
</reference>
<dbReference type="AlphaFoldDB" id="A0AAW1XFM7"/>
<dbReference type="InterPro" id="IPR051955">
    <property type="entry name" value="PME_Inhibitor"/>
</dbReference>
<dbReference type="PANTHER" id="PTHR31080">
    <property type="entry name" value="PECTINESTERASE INHIBITOR-LIKE"/>
    <property type="match status" value="1"/>
</dbReference>
<evidence type="ECO:0000256" key="3">
    <source>
        <dbReference type="SAM" id="SignalP"/>
    </source>
</evidence>
<dbReference type="InterPro" id="IPR006501">
    <property type="entry name" value="Pectinesterase_inhib_dom"/>
</dbReference>
<feature type="chain" id="PRO_5043565020" description="Pectinesterase inhibitor domain-containing protein" evidence="3">
    <location>
        <begin position="25"/>
        <end position="194"/>
    </location>
</feature>
<evidence type="ECO:0000313" key="5">
    <source>
        <dbReference type="EMBL" id="KAK9935457.1"/>
    </source>
</evidence>
<dbReference type="SMART" id="SM00856">
    <property type="entry name" value="PMEI"/>
    <property type="match status" value="1"/>
</dbReference>
<evidence type="ECO:0000256" key="1">
    <source>
        <dbReference type="ARBA" id="ARBA00022729"/>
    </source>
</evidence>
<dbReference type="Proteomes" id="UP001457282">
    <property type="component" value="Unassembled WGS sequence"/>
</dbReference>
<feature type="domain" description="Pectinesterase inhibitor" evidence="4">
    <location>
        <begin position="28"/>
        <end position="183"/>
    </location>
</feature>
<dbReference type="InterPro" id="IPR035513">
    <property type="entry name" value="Invertase/methylesterase_inhib"/>
</dbReference>
<evidence type="ECO:0000256" key="2">
    <source>
        <dbReference type="ARBA" id="ARBA00038471"/>
    </source>
</evidence>
<dbReference type="PANTHER" id="PTHR31080:SF64">
    <property type="entry name" value="PLANT INVERTASE_PECTIN METHYLESTERASE INHIBITOR SUPERFAMILY PROTEIN"/>
    <property type="match status" value="1"/>
</dbReference>
<organism evidence="5 6">
    <name type="scientific">Rubus argutus</name>
    <name type="common">Southern blackberry</name>
    <dbReference type="NCBI Taxonomy" id="59490"/>
    <lineage>
        <taxon>Eukaryota</taxon>
        <taxon>Viridiplantae</taxon>
        <taxon>Streptophyta</taxon>
        <taxon>Embryophyta</taxon>
        <taxon>Tracheophyta</taxon>
        <taxon>Spermatophyta</taxon>
        <taxon>Magnoliopsida</taxon>
        <taxon>eudicotyledons</taxon>
        <taxon>Gunneridae</taxon>
        <taxon>Pentapetalae</taxon>
        <taxon>rosids</taxon>
        <taxon>fabids</taxon>
        <taxon>Rosales</taxon>
        <taxon>Rosaceae</taxon>
        <taxon>Rosoideae</taxon>
        <taxon>Rosoideae incertae sedis</taxon>
        <taxon>Rubus</taxon>
    </lineage>
</organism>
<comment type="similarity">
    <text evidence="2">Belongs to the PMEI family.</text>
</comment>
<dbReference type="CDD" id="cd15798">
    <property type="entry name" value="PMEI-like_3"/>
    <property type="match status" value="1"/>
</dbReference>
<protein>
    <recommendedName>
        <fullName evidence="4">Pectinesterase inhibitor domain-containing protein</fullName>
    </recommendedName>
</protein>
<feature type="signal peptide" evidence="3">
    <location>
        <begin position="1"/>
        <end position="24"/>
    </location>
</feature>
<evidence type="ECO:0000259" key="4">
    <source>
        <dbReference type="SMART" id="SM00856"/>
    </source>
</evidence>
<dbReference type="NCBIfam" id="TIGR01614">
    <property type="entry name" value="PME_inhib"/>
    <property type="match status" value="1"/>
</dbReference>
<accession>A0AAW1XFM7</accession>
<dbReference type="GO" id="GO:0004857">
    <property type="term" value="F:enzyme inhibitor activity"/>
    <property type="evidence" value="ECO:0007669"/>
    <property type="project" value="InterPro"/>
</dbReference>
<gene>
    <name evidence="5" type="ORF">M0R45_022560</name>
</gene>
<comment type="caution">
    <text evidence="5">The sequence shown here is derived from an EMBL/GenBank/DDBJ whole genome shotgun (WGS) entry which is preliminary data.</text>
</comment>
<keyword evidence="1 3" id="KW-0732">Signal</keyword>
<dbReference type="SUPFAM" id="SSF101148">
    <property type="entry name" value="Plant invertase/pectin methylesterase inhibitor"/>
    <property type="match status" value="1"/>
</dbReference>
<keyword evidence="6" id="KW-1185">Reference proteome</keyword>
<proteinExistence type="inferred from homology"/>
<dbReference type="Gene3D" id="1.20.140.40">
    <property type="entry name" value="Invertase/pectin methylesterase inhibitor family protein"/>
    <property type="match status" value="1"/>
</dbReference>
<sequence>MENPQFLFPLIFLFFLFFLHPITAIPTIHPDFIRTSCAPTLYPELCYASLSRFTNAIQSNPTRLARAAIAVSLANARRTAAYLASLKEQADPQVAGPLQDCSSNFEDAVDEISDSFGQMKTLWSGAGSVRFQLSNVQTWMSAALTDVETCTDGFEDVDDGPIKTDVVNRADFVKKVISIALAMVNYVANNSTPP</sequence>
<dbReference type="EMBL" id="JBEDUW010000004">
    <property type="protein sequence ID" value="KAK9935457.1"/>
    <property type="molecule type" value="Genomic_DNA"/>
</dbReference>
<dbReference type="Pfam" id="PF04043">
    <property type="entry name" value="PMEI"/>
    <property type="match status" value="1"/>
</dbReference>
<name>A0AAW1XFM7_RUBAR</name>
<evidence type="ECO:0000313" key="6">
    <source>
        <dbReference type="Proteomes" id="UP001457282"/>
    </source>
</evidence>